<proteinExistence type="predicted"/>
<feature type="region of interest" description="Disordered" evidence="1">
    <location>
        <begin position="1"/>
        <end position="22"/>
    </location>
</feature>
<sequence length="809" mass="90472">MSPAGDTGTSSTPPRANAAAPVVSKIESTPNSRGAAVVSEHISLVGVNVDQIRPWIQRDIQETKECKADVMLQALLQRASCDKETEQPHLLQKCLKAVLPVCNGQVACTNNDVDLHSSGIKIALDTYVGPGKEEKFYSPFITATNIALACLREIKVDGMPVAASAVDMICQKNDFPIFQSHQKEKSTRKPDLVFLPLKTLGDKVDADHRVKDATTKPKDRVLWKDVLACIEFKRKSPKGRTEGVDLPPTSHKVKNYVPTKPEYLPLPVNHPKPDDQAPAPAPGLSQTATQPASEPALVPGSDYDSGQPSQGPSSSKRKAKGQLGSEAKRPKPGDKDPPDVTVQTGLYAAEMFAANLAVNHVLNLIVVDDVIWIWYYDRQGIIQSSGINFIQDLPRFMVLLYALQRFDLHDWGRNKRFLPVQHGKNQCHEITIEDADLGPVDLLLHTSNDARVTHYGLQGRATNVVPVTRWDGCQDLLGEETRTSEPEILEKVKEIAKVHQSVEGHIPVLLCHQRFTNPTSSIRKALGFLEPTKGSRVLYILVFPKLSPITKLHGDELFNARRQCILCHFILWKAGVYHRDVSPGNMMWYRDKLGKLMGVLNDYDLSSLANVPGPQGNERTGTVPFMALDLLTAKAQQGEVKHLYRHDLESFMWVFIWICLRYRKGVLLPPASRPFDEWATSGATTCRMHKLDFLDSLGEVYRLGIKRRMWRFLVQCVRVLKKDHDRRSDLRLDQLIGAVDQSDDDEDDEDEDEDDDDADDEESVDELDSELPGAVEQSDEESESAIDGFLRMFTGTKGWVKLERRILSR</sequence>
<evidence type="ECO:0000256" key="1">
    <source>
        <dbReference type="SAM" id="MobiDB-lite"/>
    </source>
</evidence>
<dbReference type="Pfam" id="PF17667">
    <property type="entry name" value="Pkinase_fungal"/>
    <property type="match status" value="1"/>
</dbReference>
<gene>
    <name evidence="3" type="ORF">EV702DRAFT_1194993</name>
</gene>
<dbReference type="OrthoDB" id="5569250at2759"/>
<feature type="region of interest" description="Disordered" evidence="1">
    <location>
        <begin position="238"/>
        <end position="341"/>
    </location>
</feature>
<dbReference type="PANTHER" id="PTHR38248">
    <property type="entry name" value="FUNK1 6"/>
    <property type="match status" value="1"/>
</dbReference>
<dbReference type="PANTHER" id="PTHR38248:SF2">
    <property type="entry name" value="FUNK1 11"/>
    <property type="match status" value="1"/>
</dbReference>
<dbReference type="SUPFAM" id="SSF56112">
    <property type="entry name" value="Protein kinase-like (PK-like)"/>
    <property type="match status" value="1"/>
</dbReference>
<evidence type="ECO:0000313" key="3">
    <source>
        <dbReference type="EMBL" id="KAG1779616.1"/>
    </source>
</evidence>
<evidence type="ECO:0000259" key="2">
    <source>
        <dbReference type="Pfam" id="PF17667"/>
    </source>
</evidence>
<dbReference type="Gene3D" id="1.10.510.10">
    <property type="entry name" value="Transferase(Phosphotransferase) domain 1"/>
    <property type="match status" value="1"/>
</dbReference>
<dbReference type="EMBL" id="JABBWD010000011">
    <property type="protein sequence ID" value="KAG1779616.1"/>
    <property type="molecule type" value="Genomic_DNA"/>
</dbReference>
<feature type="compositionally biased region" description="Acidic residues" evidence="1">
    <location>
        <begin position="741"/>
        <end position="769"/>
    </location>
</feature>
<protein>
    <recommendedName>
        <fullName evidence="2">Fungal-type protein kinase domain-containing protein</fullName>
    </recommendedName>
</protein>
<name>A0A9P6ZZU8_9AGAM</name>
<accession>A0A9P6ZZU8</accession>
<dbReference type="AlphaFoldDB" id="A0A9P6ZZU8"/>
<dbReference type="InterPro" id="IPR011009">
    <property type="entry name" value="Kinase-like_dom_sf"/>
</dbReference>
<feature type="region of interest" description="Disordered" evidence="1">
    <location>
        <begin position="741"/>
        <end position="786"/>
    </location>
</feature>
<keyword evidence="4" id="KW-1185">Reference proteome</keyword>
<comment type="caution">
    <text evidence="3">The sequence shown here is derived from an EMBL/GenBank/DDBJ whole genome shotgun (WGS) entry which is preliminary data.</text>
</comment>
<feature type="domain" description="Fungal-type protein kinase" evidence="2">
    <location>
        <begin position="339"/>
        <end position="659"/>
    </location>
</feature>
<evidence type="ECO:0000313" key="4">
    <source>
        <dbReference type="Proteomes" id="UP000714275"/>
    </source>
</evidence>
<reference evidence="3" key="1">
    <citation type="journal article" date="2020" name="New Phytol.">
        <title>Comparative genomics reveals dynamic genome evolution in host specialist ectomycorrhizal fungi.</title>
        <authorList>
            <person name="Lofgren L.A."/>
            <person name="Nguyen N.H."/>
            <person name="Vilgalys R."/>
            <person name="Ruytinx J."/>
            <person name="Liao H.L."/>
            <person name="Branco S."/>
            <person name="Kuo A."/>
            <person name="LaButti K."/>
            <person name="Lipzen A."/>
            <person name="Andreopoulos W."/>
            <person name="Pangilinan J."/>
            <person name="Riley R."/>
            <person name="Hundley H."/>
            <person name="Na H."/>
            <person name="Barry K."/>
            <person name="Grigoriev I.V."/>
            <person name="Stajich J.E."/>
            <person name="Kennedy P.G."/>
        </authorList>
    </citation>
    <scope>NUCLEOTIDE SEQUENCE</scope>
    <source>
        <strain evidence="3">DOB743</strain>
    </source>
</reference>
<feature type="compositionally biased region" description="Low complexity" evidence="1">
    <location>
        <begin position="305"/>
        <end position="314"/>
    </location>
</feature>
<dbReference type="InterPro" id="IPR040976">
    <property type="entry name" value="Pkinase_fungal"/>
</dbReference>
<feature type="compositionally biased region" description="Basic and acidic residues" evidence="1">
    <location>
        <begin position="326"/>
        <end position="338"/>
    </location>
</feature>
<organism evidence="3 4">
    <name type="scientific">Suillus placidus</name>
    <dbReference type="NCBI Taxonomy" id="48579"/>
    <lineage>
        <taxon>Eukaryota</taxon>
        <taxon>Fungi</taxon>
        <taxon>Dikarya</taxon>
        <taxon>Basidiomycota</taxon>
        <taxon>Agaricomycotina</taxon>
        <taxon>Agaricomycetes</taxon>
        <taxon>Agaricomycetidae</taxon>
        <taxon>Boletales</taxon>
        <taxon>Suillineae</taxon>
        <taxon>Suillaceae</taxon>
        <taxon>Suillus</taxon>
    </lineage>
</organism>
<dbReference type="Proteomes" id="UP000714275">
    <property type="component" value="Unassembled WGS sequence"/>
</dbReference>